<evidence type="ECO:0000256" key="1">
    <source>
        <dbReference type="SAM" id="Phobius"/>
    </source>
</evidence>
<name>A0A3P2EJ00_KLEPN</name>
<keyword evidence="1" id="KW-0472">Membrane</keyword>
<keyword evidence="1" id="KW-0812">Transmembrane</keyword>
<accession>A0A3P2EJ00</accession>
<keyword evidence="1" id="KW-1133">Transmembrane helix</keyword>
<evidence type="ECO:0000313" key="3">
    <source>
        <dbReference type="Proteomes" id="UP000272440"/>
    </source>
</evidence>
<evidence type="ECO:0000313" key="2">
    <source>
        <dbReference type="EMBL" id="RRE44025.1"/>
    </source>
</evidence>
<proteinExistence type="predicted"/>
<protein>
    <submittedName>
        <fullName evidence="2">Uncharacterized protein</fullName>
    </submittedName>
</protein>
<organism evidence="2 3">
    <name type="scientific">Klebsiella pneumoniae</name>
    <dbReference type="NCBI Taxonomy" id="573"/>
    <lineage>
        <taxon>Bacteria</taxon>
        <taxon>Pseudomonadati</taxon>
        <taxon>Pseudomonadota</taxon>
        <taxon>Gammaproteobacteria</taxon>
        <taxon>Enterobacterales</taxon>
        <taxon>Enterobacteriaceae</taxon>
        <taxon>Klebsiella/Raoultella group</taxon>
        <taxon>Klebsiella</taxon>
        <taxon>Klebsiella pneumoniae complex</taxon>
    </lineage>
</organism>
<dbReference type="EMBL" id="RCZY01000002">
    <property type="protein sequence ID" value="RRE44025.1"/>
    <property type="molecule type" value="Genomic_DNA"/>
</dbReference>
<dbReference type="AlphaFoldDB" id="A0A3P2EJ00"/>
<reference evidence="2 3" key="1">
    <citation type="journal article" date="2019" name="Antimicrob. Agents Chemother.">
        <title>Applying Rapid Whole Genome Sequencing to Predict Phenotypic Antimicrobial Susceptibility Testing Results Among Carbapenem-Resistant Klebsiella pneumoniae Clinical Isolates.</title>
        <authorList>
            <person name="Tamma P.D."/>
            <person name="Fan Y."/>
            <person name="Bergman Y."/>
            <person name="Pertea G."/>
            <person name="Kazmi A."/>
            <person name="Lewis S."/>
            <person name="Carroll K.C."/>
            <person name="Schatz M.C."/>
            <person name="Timp W."/>
            <person name="Simner P.J."/>
        </authorList>
    </citation>
    <scope>NUCLEOTIDE SEQUENCE [LARGE SCALE GENOMIC DNA]</scope>
    <source>
        <strain evidence="2 3">KLPN_33</strain>
    </source>
</reference>
<gene>
    <name evidence="2" type="ORF">EAO28_24625</name>
</gene>
<feature type="transmembrane region" description="Helical" evidence="1">
    <location>
        <begin position="56"/>
        <end position="75"/>
    </location>
</feature>
<dbReference type="Proteomes" id="UP000272440">
    <property type="component" value="Unassembled WGS sequence"/>
</dbReference>
<comment type="caution">
    <text evidence="2">The sequence shown here is derived from an EMBL/GenBank/DDBJ whole genome shotgun (WGS) entry which is preliminary data.</text>
</comment>
<sequence>MYNKKSRLKMLHNDIVQLYQNLMPNKKVLHKNLTLVIYQKNDKYRNRNEIKQQFKYSYSFIKHYFAFLFSFRLFISYNI</sequence>